<dbReference type="Pfam" id="PF13701">
    <property type="entry name" value="DDE_Tnp_1_4"/>
    <property type="match status" value="1"/>
</dbReference>
<accession>A0A382MKT0</accession>
<gene>
    <name evidence="2" type="ORF">METZ01_LOCUS302094</name>
</gene>
<proteinExistence type="predicted"/>
<feature type="domain" description="Transposase DDE" evidence="1">
    <location>
        <begin position="3"/>
        <end position="46"/>
    </location>
</feature>
<dbReference type="EMBL" id="UINC01094200">
    <property type="protein sequence ID" value="SVC49240.1"/>
    <property type="molecule type" value="Genomic_DNA"/>
</dbReference>
<sequence>MSNAYYDCYCYLPLYIFCGDHLLLARLQTPDVDPAQEGMDAFQQVV</sequence>
<dbReference type="InterPro" id="IPR025668">
    <property type="entry name" value="Tnp_DDE_dom"/>
</dbReference>
<organism evidence="2">
    <name type="scientific">marine metagenome</name>
    <dbReference type="NCBI Taxonomy" id="408172"/>
    <lineage>
        <taxon>unclassified sequences</taxon>
        <taxon>metagenomes</taxon>
        <taxon>ecological metagenomes</taxon>
    </lineage>
</organism>
<feature type="non-terminal residue" evidence="2">
    <location>
        <position position="46"/>
    </location>
</feature>
<protein>
    <recommendedName>
        <fullName evidence="1">Transposase DDE domain-containing protein</fullName>
    </recommendedName>
</protein>
<name>A0A382MKT0_9ZZZZ</name>
<dbReference type="AlphaFoldDB" id="A0A382MKT0"/>
<evidence type="ECO:0000313" key="2">
    <source>
        <dbReference type="EMBL" id="SVC49240.1"/>
    </source>
</evidence>
<evidence type="ECO:0000259" key="1">
    <source>
        <dbReference type="Pfam" id="PF13701"/>
    </source>
</evidence>
<reference evidence="2" key="1">
    <citation type="submission" date="2018-05" db="EMBL/GenBank/DDBJ databases">
        <authorList>
            <person name="Lanie J.A."/>
            <person name="Ng W.-L."/>
            <person name="Kazmierczak K.M."/>
            <person name="Andrzejewski T.M."/>
            <person name="Davidsen T.M."/>
            <person name="Wayne K.J."/>
            <person name="Tettelin H."/>
            <person name="Glass J.I."/>
            <person name="Rusch D."/>
            <person name="Podicherti R."/>
            <person name="Tsui H.-C.T."/>
            <person name="Winkler M.E."/>
        </authorList>
    </citation>
    <scope>NUCLEOTIDE SEQUENCE</scope>
</reference>